<keyword evidence="3" id="KW-0732">Signal</keyword>
<name>A0AAN6WKA4_9PEZI</name>
<evidence type="ECO:0000256" key="6">
    <source>
        <dbReference type="ARBA" id="ARBA00023180"/>
    </source>
</evidence>
<reference evidence="8" key="2">
    <citation type="submission" date="2023-05" db="EMBL/GenBank/DDBJ databases">
        <authorList>
            <consortium name="Lawrence Berkeley National Laboratory"/>
            <person name="Steindorff A."/>
            <person name="Hensen N."/>
            <person name="Bonometti L."/>
            <person name="Westerberg I."/>
            <person name="Brannstrom I.O."/>
            <person name="Guillou S."/>
            <person name="Cros-Aarteil S."/>
            <person name="Calhoun S."/>
            <person name="Haridas S."/>
            <person name="Kuo A."/>
            <person name="Mondo S."/>
            <person name="Pangilinan J."/>
            <person name="Riley R."/>
            <person name="Labutti K."/>
            <person name="Andreopoulos B."/>
            <person name="Lipzen A."/>
            <person name="Chen C."/>
            <person name="Yanf M."/>
            <person name="Daum C."/>
            <person name="Ng V."/>
            <person name="Clum A."/>
            <person name="Ohm R."/>
            <person name="Martin F."/>
            <person name="Silar P."/>
            <person name="Natvig D."/>
            <person name="Lalanne C."/>
            <person name="Gautier V."/>
            <person name="Ament-Velasquez S.L."/>
            <person name="Kruys A."/>
            <person name="Hutchinson M.I."/>
            <person name="Powell A.J."/>
            <person name="Barry K."/>
            <person name="Miller A.N."/>
            <person name="Grigoriev I.V."/>
            <person name="Debuchy R."/>
            <person name="Gladieux P."/>
            <person name="Thoren M.H."/>
            <person name="Johannesson H."/>
        </authorList>
    </citation>
    <scope>NUCLEOTIDE SEQUENCE</scope>
    <source>
        <strain evidence="8">PSN309</strain>
    </source>
</reference>
<feature type="domain" description="WSC" evidence="7">
    <location>
        <begin position="1"/>
        <end position="99"/>
    </location>
</feature>
<dbReference type="Pfam" id="PF01822">
    <property type="entry name" value="WSC"/>
    <property type="match status" value="1"/>
</dbReference>
<evidence type="ECO:0000256" key="5">
    <source>
        <dbReference type="ARBA" id="ARBA00023136"/>
    </source>
</evidence>
<dbReference type="PANTHER" id="PTHR24269">
    <property type="entry name" value="KREMEN PROTEIN"/>
    <property type="match status" value="1"/>
</dbReference>
<keyword evidence="4" id="KW-1133">Transmembrane helix</keyword>
<feature type="non-terminal residue" evidence="8">
    <location>
        <position position="1"/>
    </location>
</feature>
<dbReference type="InterPro" id="IPR002889">
    <property type="entry name" value="WSC_carb-bd"/>
</dbReference>
<keyword evidence="9" id="KW-1185">Reference proteome</keyword>
<evidence type="ECO:0000256" key="4">
    <source>
        <dbReference type="ARBA" id="ARBA00022989"/>
    </source>
</evidence>
<gene>
    <name evidence="8" type="ORF">QBC35DRAFT_393982</name>
</gene>
<evidence type="ECO:0000256" key="1">
    <source>
        <dbReference type="ARBA" id="ARBA00004167"/>
    </source>
</evidence>
<dbReference type="AlphaFoldDB" id="A0AAN6WKA4"/>
<organism evidence="8 9">
    <name type="scientific">Podospora australis</name>
    <dbReference type="NCBI Taxonomy" id="1536484"/>
    <lineage>
        <taxon>Eukaryota</taxon>
        <taxon>Fungi</taxon>
        <taxon>Dikarya</taxon>
        <taxon>Ascomycota</taxon>
        <taxon>Pezizomycotina</taxon>
        <taxon>Sordariomycetes</taxon>
        <taxon>Sordariomycetidae</taxon>
        <taxon>Sordariales</taxon>
        <taxon>Podosporaceae</taxon>
        <taxon>Podospora</taxon>
    </lineage>
</organism>
<dbReference type="PANTHER" id="PTHR24269:SF16">
    <property type="entry name" value="PROTEIN SLG1"/>
    <property type="match status" value="1"/>
</dbReference>
<dbReference type="EMBL" id="MU864553">
    <property type="protein sequence ID" value="KAK4183389.1"/>
    <property type="molecule type" value="Genomic_DNA"/>
</dbReference>
<reference evidence="8" key="1">
    <citation type="journal article" date="2023" name="Mol. Phylogenet. Evol.">
        <title>Genome-scale phylogeny and comparative genomics of the fungal order Sordariales.</title>
        <authorList>
            <person name="Hensen N."/>
            <person name="Bonometti L."/>
            <person name="Westerberg I."/>
            <person name="Brannstrom I.O."/>
            <person name="Guillou S."/>
            <person name="Cros-Aarteil S."/>
            <person name="Calhoun S."/>
            <person name="Haridas S."/>
            <person name="Kuo A."/>
            <person name="Mondo S."/>
            <person name="Pangilinan J."/>
            <person name="Riley R."/>
            <person name="LaButti K."/>
            <person name="Andreopoulos B."/>
            <person name="Lipzen A."/>
            <person name="Chen C."/>
            <person name="Yan M."/>
            <person name="Daum C."/>
            <person name="Ng V."/>
            <person name="Clum A."/>
            <person name="Steindorff A."/>
            <person name="Ohm R.A."/>
            <person name="Martin F."/>
            <person name="Silar P."/>
            <person name="Natvig D.O."/>
            <person name="Lalanne C."/>
            <person name="Gautier V."/>
            <person name="Ament-Velasquez S.L."/>
            <person name="Kruys A."/>
            <person name="Hutchinson M.I."/>
            <person name="Powell A.J."/>
            <person name="Barry K."/>
            <person name="Miller A.N."/>
            <person name="Grigoriev I.V."/>
            <person name="Debuchy R."/>
            <person name="Gladieux P."/>
            <person name="Hiltunen Thoren M."/>
            <person name="Johannesson H."/>
        </authorList>
    </citation>
    <scope>NUCLEOTIDE SEQUENCE</scope>
    <source>
        <strain evidence="8">PSN309</strain>
    </source>
</reference>
<accession>A0AAN6WKA4</accession>
<comment type="subcellular location">
    <subcellularLocation>
        <location evidence="1">Membrane</location>
        <topology evidence="1">Single-pass membrane protein</topology>
    </subcellularLocation>
</comment>
<protein>
    <submittedName>
        <fullName evidence="8">Carbohydrate-binding WSC</fullName>
    </submittedName>
</protein>
<dbReference type="Proteomes" id="UP001302126">
    <property type="component" value="Unassembled WGS sequence"/>
</dbReference>
<sequence>YLGCFIDRESPHRLLSGENSRNLANPAMTNEMCEGICDGYAYFGTENGNECFCSDTLPAEAAAQRKAPENECRMFCAGRMNSKSESCGGFWRIGVFRRDS</sequence>
<keyword evidence="2" id="KW-0812">Transmembrane</keyword>
<proteinExistence type="predicted"/>
<dbReference type="GO" id="GO:0005886">
    <property type="term" value="C:plasma membrane"/>
    <property type="evidence" value="ECO:0007669"/>
    <property type="project" value="TreeGrafter"/>
</dbReference>
<keyword evidence="5" id="KW-0472">Membrane</keyword>
<evidence type="ECO:0000313" key="9">
    <source>
        <dbReference type="Proteomes" id="UP001302126"/>
    </source>
</evidence>
<dbReference type="PROSITE" id="PS51212">
    <property type="entry name" value="WSC"/>
    <property type="match status" value="1"/>
</dbReference>
<evidence type="ECO:0000256" key="2">
    <source>
        <dbReference type="ARBA" id="ARBA00022692"/>
    </source>
</evidence>
<keyword evidence="6" id="KW-0325">Glycoprotein</keyword>
<evidence type="ECO:0000256" key="3">
    <source>
        <dbReference type="ARBA" id="ARBA00022729"/>
    </source>
</evidence>
<dbReference type="SMART" id="SM00321">
    <property type="entry name" value="WSC"/>
    <property type="match status" value="1"/>
</dbReference>
<dbReference type="InterPro" id="IPR051836">
    <property type="entry name" value="Kremen_rcpt"/>
</dbReference>
<evidence type="ECO:0000313" key="8">
    <source>
        <dbReference type="EMBL" id="KAK4183389.1"/>
    </source>
</evidence>
<comment type="caution">
    <text evidence="8">The sequence shown here is derived from an EMBL/GenBank/DDBJ whole genome shotgun (WGS) entry which is preliminary data.</text>
</comment>
<evidence type="ECO:0000259" key="7">
    <source>
        <dbReference type="PROSITE" id="PS51212"/>
    </source>
</evidence>